<evidence type="ECO:0000256" key="2">
    <source>
        <dbReference type="SAM" id="Coils"/>
    </source>
</evidence>
<evidence type="ECO:0000256" key="1">
    <source>
        <dbReference type="ARBA" id="ARBA00010403"/>
    </source>
</evidence>
<feature type="coiled-coil region" evidence="2">
    <location>
        <begin position="873"/>
        <end position="900"/>
    </location>
</feature>
<dbReference type="PANTHER" id="PTHR11365:SF23">
    <property type="entry name" value="HYPOTHETICAL 5-OXOPROLINASE (EUROFUNG)-RELATED"/>
    <property type="match status" value="1"/>
</dbReference>
<comment type="caution">
    <text evidence="6">The sequence shown here is derived from an EMBL/GenBank/DDBJ whole genome shotgun (WGS) entry which is preliminary data.</text>
</comment>
<evidence type="ECO:0000313" key="6">
    <source>
        <dbReference type="EMBL" id="GGX62979.1"/>
    </source>
</evidence>
<feature type="domain" description="Hydantoinase A/oxoprolinase" evidence="3">
    <location>
        <begin position="206"/>
        <end position="500"/>
    </location>
</feature>
<dbReference type="Proteomes" id="UP000626148">
    <property type="component" value="Unassembled WGS sequence"/>
</dbReference>
<dbReference type="EMBL" id="BMXR01000008">
    <property type="protein sequence ID" value="GGX62979.1"/>
    <property type="molecule type" value="Genomic_DNA"/>
</dbReference>
<comment type="similarity">
    <text evidence="1">Belongs to the oxoprolinase family.</text>
</comment>
<keyword evidence="2" id="KW-0175">Coiled coil</keyword>
<gene>
    <name evidence="6" type="primary">oplaH</name>
    <name evidence="6" type="ORF">GCM10007392_33600</name>
</gene>
<proteinExistence type="inferred from homology"/>
<accession>A0A918NCT3</accession>
<reference evidence="6" key="1">
    <citation type="journal article" date="2014" name="Int. J. Syst. Evol. Microbiol.">
        <title>Complete genome sequence of Corynebacterium casei LMG S-19264T (=DSM 44701T), isolated from a smear-ripened cheese.</title>
        <authorList>
            <consortium name="US DOE Joint Genome Institute (JGI-PGF)"/>
            <person name="Walter F."/>
            <person name="Albersmeier A."/>
            <person name="Kalinowski J."/>
            <person name="Ruckert C."/>
        </authorList>
    </citation>
    <scope>NUCLEOTIDE SEQUENCE</scope>
    <source>
        <strain evidence="6">KCTC 22169</strain>
    </source>
</reference>
<dbReference type="Pfam" id="PF01968">
    <property type="entry name" value="Hydantoinase_A"/>
    <property type="match status" value="1"/>
</dbReference>
<dbReference type="InterPro" id="IPR008040">
    <property type="entry name" value="Hydant_A_N"/>
</dbReference>
<dbReference type="RefSeq" id="WP_189610790.1">
    <property type="nucleotide sequence ID" value="NZ_BMXR01000008.1"/>
</dbReference>
<protein>
    <submittedName>
        <fullName evidence="6">5-oxoprolinase</fullName>
    </submittedName>
</protein>
<dbReference type="PANTHER" id="PTHR11365">
    <property type="entry name" value="5-OXOPROLINASE RELATED"/>
    <property type="match status" value="1"/>
</dbReference>
<organism evidence="6 7">
    <name type="scientific">Saccharospirillum salsuginis</name>
    <dbReference type="NCBI Taxonomy" id="418750"/>
    <lineage>
        <taxon>Bacteria</taxon>
        <taxon>Pseudomonadati</taxon>
        <taxon>Pseudomonadota</taxon>
        <taxon>Gammaproteobacteria</taxon>
        <taxon>Oceanospirillales</taxon>
        <taxon>Saccharospirillaceae</taxon>
        <taxon>Saccharospirillum</taxon>
    </lineage>
</organism>
<evidence type="ECO:0000313" key="7">
    <source>
        <dbReference type="Proteomes" id="UP000626148"/>
    </source>
</evidence>
<evidence type="ECO:0000259" key="4">
    <source>
        <dbReference type="Pfam" id="PF02538"/>
    </source>
</evidence>
<keyword evidence="7" id="KW-1185">Reference proteome</keyword>
<evidence type="ECO:0000259" key="5">
    <source>
        <dbReference type="Pfam" id="PF05378"/>
    </source>
</evidence>
<name>A0A918NCT3_9GAMM</name>
<dbReference type="GO" id="GO:0006749">
    <property type="term" value="P:glutathione metabolic process"/>
    <property type="evidence" value="ECO:0007669"/>
    <property type="project" value="TreeGrafter"/>
</dbReference>
<dbReference type="InterPro" id="IPR045079">
    <property type="entry name" value="Oxoprolinase-like"/>
</dbReference>
<evidence type="ECO:0000259" key="3">
    <source>
        <dbReference type="Pfam" id="PF01968"/>
    </source>
</evidence>
<feature type="domain" description="Hydantoinase B/oxoprolinase" evidence="4">
    <location>
        <begin position="701"/>
        <end position="1206"/>
    </location>
</feature>
<dbReference type="GO" id="GO:0005829">
    <property type="term" value="C:cytosol"/>
    <property type="evidence" value="ECO:0007669"/>
    <property type="project" value="TreeGrafter"/>
</dbReference>
<dbReference type="AlphaFoldDB" id="A0A918NCT3"/>
<dbReference type="Pfam" id="PF02538">
    <property type="entry name" value="Hydantoinase_B"/>
    <property type="match status" value="1"/>
</dbReference>
<reference evidence="6" key="2">
    <citation type="submission" date="2020-09" db="EMBL/GenBank/DDBJ databases">
        <authorList>
            <person name="Sun Q."/>
            <person name="Kim S."/>
        </authorList>
    </citation>
    <scope>NUCLEOTIDE SEQUENCE</scope>
    <source>
        <strain evidence="6">KCTC 22169</strain>
    </source>
</reference>
<dbReference type="InterPro" id="IPR003692">
    <property type="entry name" value="Hydantoinase_B"/>
</dbReference>
<dbReference type="GO" id="GO:0017168">
    <property type="term" value="F:5-oxoprolinase (ATP-hydrolyzing) activity"/>
    <property type="evidence" value="ECO:0007669"/>
    <property type="project" value="TreeGrafter"/>
</dbReference>
<sequence>MTSNQWRFWIDRGGTFTDVVAITPEGQWRATKLLSESPGQFDDAAVEGIRRFLDVSDGEAVPIDRIAEIKMGTTVATNALLERKGAKTLLVVTRGLADALSIGHQARPEIFALNIQLPDPLYSRVLEVDERLDARGEVVSEVDLEALKPALEQARDDGFEALAIACLHSYRNPKHETAIARLAGQIGFSQITLSSDASPLIKWVERGQTAVVDTYLSPVLERYVDQVGQGLVNEADARKALGHKLLFMQSHGGLTAADRFRGKDAILSGPAGGVVGMSKTGEAAGFDRLIGFDMGGTSTDVSHFAGEFERSEKTQVAGQWLRTPLMSVHTVAAGGGSILGFDGFRLTVGPDSAGAHPGPVAYGKGGPLAVTDCNVLLGKVRPEYFPRLFGDSGEESLAVDAVREAFETRCREVNSATGQRYSPESLAEGYLDIAVANMVKAIRKISVERGYDIERYALNCFGGAGAQHACLVADALGMDSILINPYAGVLSALGMGLADRRLVQPLAVGRSFDEDGMCAARDALDELDRQLEKEASIQHLEPAQATVEHRAALRLAGSDFTINVHWNEPERMLADFWQAQEQAYGFRDRHQSVWIEQVSAEWVWPGDILEERWQAPEHSASETEVTLYTQGKWRTVPVYRREALAIDEIRPGPALILESNSTIIVEPDWQFRVLASGDLHLTRAVARSTAKAEADHSDVSPVALELFNNRFMAIAEQMGVVLERTSASVNIKERLDFSCALFTGTGDLIANAPHIPVHLGSMSDSVRSVLRQYGDQLADGDAYILNSPYDGGTHLPDITVIRPVFISGHRPDFFVAARGHHADVGGITPGSMPAFSHHIDEEGVLIPARPLVRGGQFLESDVRHWFGGGRYPARNIDQNLADLKAQLAACERGVRELRLLAEEQGEARVESYAGHVLDFAEQCVSRLLTGLDSGHWVSEMDDGTRIEVRVTVNQERGRAVVDFDGTSAMHDSNFNAPSSVARAAVLYTLRCLINEPIPLNEGFLRGLDIRIPKNSLISPRHPAAVVAGNVETSQYLVDTLLLALGKLAGSQGTNNNLTFGNERYQYYETICGGSGAGADFNGASGVQVHMTNSRLTDPEVLELRFPIRVEHFGYRRGSGGTGHHRGGDGVIRRLRFLEPMTVSMLSGHRKDPVSGLNGGNDGACGINRALRQDRDAEEVPGCVQLELEAGDAFEVHTPGGGGYGKPD</sequence>
<feature type="domain" description="Hydantoinase/oxoprolinase N-terminal" evidence="5">
    <location>
        <begin position="7"/>
        <end position="185"/>
    </location>
</feature>
<dbReference type="Pfam" id="PF05378">
    <property type="entry name" value="Hydant_A_N"/>
    <property type="match status" value="1"/>
</dbReference>
<dbReference type="InterPro" id="IPR002821">
    <property type="entry name" value="Hydantoinase_A"/>
</dbReference>